<dbReference type="GO" id="GO:0008444">
    <property type="term" value="F:CDP-diacylglycerol-glycerol-3-phosphate 3-phosphatidyltransferase activity"/>
    <property type="evidence" value="ECO:0007669"/>
    <property type="project" value="UniProtKB-UniRule"/>
</dbReference>
<dbReference type="GO" id="GO:0016020">
    <property type="term" value="C:membrane"/>
    <property type="evidence" value="ECO:0007669"/>
    <property type="project" value="UniProtKB-SubCell"/>
</dbReference>
<keyword evidence="12" id="KW-0594">Phospholipid biosynthesis</keyword>
<sequence length="179" mass="20838">MNLPNILAIVRILLAPLLFFLLITKFENIHQTWINYFACVLFSIAALTDFFDGYIARMWDQTTKFGSIIDPLADKMLMLAAFLGLLLTQRADPWMIYIILVREFFITGFRVIMISEQFDVSASFAGKVKTAFQIIAIIFLTMQWQFANILLFIALLLTLYSGFEYILAYYKHNQKKDKF</sequence>
<dbReference type="Gene3D" id="1.20.120.1760">
    <property type="match status" value="1"/>
</dbReference>
<feature type="transmembrane region" description="Helical" evidence="17">
    <location>
        <begin position="7"/>
        <end position="26"/>
    </location>
</feature>
<evidence type="ECO:0000256" key="12">
    <source>
        <dbReference type="ARBA" id="ARBA00023209"/>
    </source>
</evidence>
<evidence type="ECO:0000256" key="15">
    <source>
        <dbReference type="NCBIfam" id="TIGR00560"/>
    </source>
</evidence>
<evidence type="ECO:0000256" key="11">
    <source>
        <dbReference type="ARBA" id="ARBA00023136"/>
    </source>
</evidence>
<feature type="transmembrane region" description="Helical" evidence="17">
    <location>
        <begin position="149"/>
        <end position="170"/>
    </location>
</feature>
<organism evidence="18 19">
    <name type="scientific">Campylobacter volucris</name>
    <dbReference type="NCBI Taxonomy" id="1031542"/>
    <lineage>
        <taxon>Bacteria</taxon>
        <taxon>Pseudomonadati</taxon>
        <taxon>Campylobacterota</taxon>
        <taxon>Epsilonproteobacteria</taxon>
        <taxon>Campylobacterales</taxon>
        <taxon>Campylobacteraceae</taxon>
        <taxon>Campylobacter</taxon>
    </lineage>
</organism>
<proteinExistence type="inferred from homology"/>
<dbReference type="NCBIfam" id="TIGR00560">
    <property type="entry name" value="pgsA"/>
    <property type="match status" value="1"/>
</dbReference>
<dbReference type="RefSeq" id="WP_147555877.1">
    <property type="nucleotide sequence ID" value="NZ_VOWJ01000031.1"/>
</dbReference>
<dbReference type="EC" id="2.7.8.5" evidence="4 15"/>
<dbReference type="GO" id="GO:0046474">
    <property type="term" value="P:glycerophospholipid biosynthetic process"/>
    <property type="evidence" value="ECO:0007669"/>
    <property type="project" value="TreeGrafter"/>
</dbReference>
<evidence type="ECO:0000256" key="1">
    <source>
        <dbReference type="ARBA" id="ARBA00004141"/>
    </source>
</evidence>
<dbReference type="PIRSF" id="PIRSF000847">
    <property type="entry name" value="Phos_ph_gly_syn"/>
    <property type="match status" value="1"/>
</dbReference>
<keyword evidence="7 16" id="KW-0808">Transferase</keyword>
<evidence type="ECO:0000256" key="3">
    <source>
        <dbReference type="ARBA" id="ARBA00010441"/>
    </source>
</evidence>
<comment type="similarity">
    <text evidence="3 16">Belongs to the CDP-alcohol phosphatidyltransferase class-I family.</text>
</comment>
<comment type="catalytic activity">
    <reaction evidence="14">
        <text>a CDP-1,2-diacyl-sn-glycerol + sn-glycerol 3-phosphate = a 1,2-diacyl-sn-glycero-3-phospho-(1'-sn-glycero-3'-phosphate) + CMP + H(+)</text>
        <dbReference type="Rhea" id="RHEA:12593"/>
        <dbReference type="ChEBI" id="CHEBI:15378"/>
        <dbReference type="ChEBI" id="CHEBI:57597"/>
        <dbReference type="ChEBI" id="CHEBI:58332"/>
        <dbReference type="ChEBI" id="CHEBI:60110"/>
        <dbReference type="ChEBI" id="CHEBI:60377"/>
        <dbReference type="EC" id="2.7.8.5"/>
    </reaction>
</comment>
<evidence type="ECO:0000256" key="16">
    <source>
        <dbReference type="RuleBase" id="RU003750"/>
    </source>
</evidence>
<dbReference type="PROSITE" id="PS00379">
    <property type="entry name" value="CDP_ALCOHOL_P_TRANSF"/>
    <property type="match status" value="1"/>
</dbReference>
<dbReference type="Proteomes" id="UP000321629">
    <property type="component" value="Unassembled WGS sequence"/>
</dbReference>
<evidence type="ECO:0000256" key="8">
    <source>
        <dbReference type="ARBA" id="ARBA00022692"/>
    </source>
</evidence>
<keyword evidence="6" id="KW-0444">Lipid biosynthesis</keyword>
<feature type="transmembrane region" description="Helical" evidence="17">
    <location>
        <begin position="72"/>
        <end position="88"/>
    </location>
</feature>
<evidence type="ECO:0000313" key="18">
    <source>
        <dbReference type="EMBL" id="TXE86257.1"/>
    </source>
</evidence>
<dbReference type="PANTHER" id="PTHR14269">
    <property type="entry name" value="CDP-DIACYLGLYCEROL--GLYCEROL-3-PHOSPHATE 3-PHOSPHATIDYLTRANSFERASE-RELATED"/>
    <property type="match status" value="1"/>
</dbReference>
<dbReference type="InterPro" id="IPR004570">
    <property type="entry name" value="Phosphatidylglycerol_P_synth"/>
</dbReference>
<evidence type="ECO:0000256" key="9">
    <source>
        <dbReference type="ARBA" id="ARBA00022989"/>
    </source>
</evidence>
<comment type="caution">
    <text evidence="18">The sequence shown here is derived from an EMBL/GenBank/DDBJ whole genome shotgun (WGS) entry which is preliminary data.</text>
</comment>
<evidence type="ECO:0000256" key="6">
    <source>
        <dbReference type="ARBA" id="ARBA00022516"/>
    </source>
</evidence>
<protein>
    <recommendedName>
        <fullName evidence="5 15">CDP-diacylglycerol--glycerol-3-phosphate 3-phosphatidyltransferase</fullName>
        <ecNumber evidence="4 15">2.7.8.5</ecNumber>
    </recommendedName>
</protein>
<evidence type="ECO:0000256" key="14">
    <source>
        <dbReference type="ARBA" id="ARBA00048586"/>
    </source>
</evidence>
<keyword evidence="8 17" id="KW-0812">Transmembrane</keyword>
<evidence type="ECO:0000256" key="4">
    <source>
        <dbReference type="ARBA" id="ARBA00013170"/>
    </source>
</evidence>
<keyword evidence="11 17" id="KW-0472">Membrane</keyword>
<evidence type="ECO:0000256" key="5">
    <source>
        <dbReference type="ARBA" id="ARBA00014944"/>
    </source>
</evidence>
<dbReference type="PANTHER" id="PTHR14269:SF62">
    <property type="entry name" value="CDP-DIACYLGLYCEROL--GLYCEROL-3-PHOSPHATE 3-PHOSPHATIDYLTRANSFERASE 1, CHLOROPLASTIC"/>
    <property type="match status" value="1"/>
</dbReference>
<comment type="pathway">
    <text evidence="2">Phospholipid metabolism; phosphatidylglycerol biosynthesis; phosphatidylglycerol from CDP-diacylglycerol: step 1/2.</text>
</comment>
<reference evidence="18 19" key="1">
    <citation type="submission" date="2019-07" db="EMBL/GenBank/DDBJ databases">
        <title>Rapid identification of Enteric Bacteria from Whole Genome Sequences (WGS) using Average Nucleotide Identity (ANI).</title>
        <authorList>
            <person name="Lane C."/>
        </authorList>
    </citation>
    <scope>NUCLEOTIDE SEQUENCE [LARGE SCALE GENOMIC DNA]</scope>
    <source>
        <strain evidence="18 19">2016D-0084</strain>
    </source>
</reference>
<feature type="transmembrane region" description="Helical" evidence="17">
    <location>
        <begin position="94"/>
        <end position="112"/>
    </location>
</feature>
<feature type="transmembrane region" description="Helical" evidence="17">
    <location>
        <begin position="32"/>
        <end position="51"/>
    </location>
</feature>
<evidence type="ECO:0000256" key="17">
    <source>
        <dbReference type="SAM" id="Phobius"/>
    </source>
</evidence>
<dbReference type="InterPro" id="IPR048254">
    <property type="entry name" value="CDP_ALCOHOL_P_TRANSF_CS"/>
</dbReference>
<dbReference type="Pfam" id="PF01066">
    <property type="entry name" value="CDP-OH_P_transf"/>
    <property type="match status" value="1"/>
</dbReference>
<evidence type="ECO:0000256" key="2">
    <source>
        <dbReference type="ARBA" id="ARBA00005042"/>
    </source>
</evidence>
<evidence type="ECO:0000313" key="19">
    <source>
        <dbReference type="Proteomes" id="UP000321629"/>
    </source>
</evidence>
<evidence type="ECO:0000256" key="10">
    <source>
        <dbReference type="ARBA" id="ARBA00023098"/>
    </source>
</evidence>
<keyword evidence="10" id="KW-0443">Lipid metabolism</keyword>
<accession>A0A5C7DZP6</accession>
<evidence type="ECO:0000256" key="13">
    <source>
        <dbReference type="ARBA" id="ARBA00023264"/>
    </source>
</evidence>
<dbReference type="AlphaFoldDB" id="A0A5C7DZP6"/>
<dbReference type="InterPro" id="IPR000462">
    <property type="entry name" value="CDP-OH_P_trans"/>
</dbReference>
<keyword evidence="9 17" id="KW-1133">Transmembrane helix</keyword>
<dbReference type="InterPro" id="IPR043130">
    <property type="entry name" value="CDP-OH_PTrfase_TM_dom"/>
</dbReference>
<dbReference type="EMBL" id="VOWJ01000031">
    <property type="protein sequence ID" value="TXE86257.1"/>
    <property type="molecule type" value="Genomic_DNA"/>
</dbReference>
<comment type="subcellular location">
    <subcellularLocation>
        <location evidence="1">Membrane</location>
        <topology evidence="1">Multi-pass membrane protein</topology>
    </subcellularLocation>
</comment>
<evidence type="ECO:0000256" key="7">
    <source>
        <dbReference type="ARBA" id="ARBA00022679"/>
    </source>
</evidence>
<keyword evidence="13" id="KW-1208">Phospholipid metabolism</keyword>
<dbReference type="InterPro" id="IPR050324">
    <property type="entry name" value="CDP-alcohol_PTase-I"/>
</dbReference>
<gene>
    <name evidence="18" type="primary">pgsA</name>
    <name evidence="18" type="ORF">FPD38_06315</name>
</gene>
<name>A0A5C7DZP6_9BACT</name>